<proteinExistence type="predicted"/>
<comment type="caution">
    <text evidence="1">The sequence shown here is derived from an EMBL/GenBank/DDBJ whole genome shotgun (WGS) entry which is preliminary data.</text>
</comment>
<dbReference type="EMBL" id="BARU01029831">
    <property type="protein sequence ID" value="GAH71487.1"/>
    <property type="molecule type" value="Genomic_DNA"/>
</dbReference>
<dbReference type="AlphaFoldDB" id="X1HPU9"/>
<feature type="non-terminal residue" evidence="1">
    <location>
        <position position="80"/>
    </location>
</feature>
<dbReference type="Gene3D" id="3.40.50.10320">
    <property type="entry name" value="LmbE-like"/>
    <property type="match status" value="1"/>
</dbReference>
<dbReference type="Pfam" id="PF02585">
    <property type="entry name" value="PIG-L"/>
    <property type="match status" value="1"/>
</dbReference>
<protein>
    <recommendedName>
        <fullName evidence="2">LmbE family protein</fullName>
    </recommendedName>
</protein>
<evidence type="ECO:0008006" key="2">
    <source>
        <dbReference type="Google" id="ProtNLM"/>
    </source>
</evidence>
<dbReference type="SUPFAM" id="SSF102588">
    <property type="entry name" value="LmbE-like"/>
    <property type="match status" value="1"/>
</dbReference>
<dbReference type="InterPro" id="IPR024078">
    <property type="entry name" value="LmbE-like_dom_sf"/>
</dbReference>
<dbReference type="InterPro" id="IPR003737">
    <property type="entry name" value="GlcNAc_PI_deacetylase-related"/>
</dbReference>
<reference evidence="1" key="1">
    <citation type="journal article" date="2014" name="Front. Microbiol.">
        <title>High frequency of phylogenetically diverse reductive dehalogenase-homologous genes in deep subseafloor sedimentary metagenomes.</title>
        <authorList>
            <person name="Kawai M."/>
            <person name="Futagami T."/>
            <person name="Toyoda A."/>
            <person name="Takaki Y."/>
            <person name="Nishi S."/>
            <person name="Hori S."/>
            <person name="Arai W."/>
            <person name="Tsubouchi T."/>
            <person name="Morono Y."/>
            <person name="Uchiyama I."/>
            <person name="Ito T."/>
            <person name="Fujiyama A."/>
            <person name="Inagaki F."/>
            <person name="Takami H."/>
        </authorList>
    </citation>
    <scope>NUCLEOTIDE SEQUENCE</scope>
    <source>
        <strain evidence="1">Expedition CK06-06</strain>
    </source>
</reference>
<accession>X1HPU9</accession>
<name>X1HPU9_9ZZZZ</name>
<evidence type="ECO:0000313" key="1">
    <source>
        <dbReference type="EMBL" id="GAH71487.1"/>
    </source>
</evidence>
<organism evidence="1">
    <name type="scientific">marine sediment metagenome</name>
    <dbReference type="NCBI Taxonomy" id="412755"/>
    <lineage>
        <taxon>unclassified sequences</taxon>
        <taxon>metagenomes</taxon>
        <taxon>ecological metagenomes</taxon>
    </lineage>
</organism>
<gene>
    <name evidence="1" type="ORF">S03H2_47407</name>
</gene>
<sequence>MKLYIYYMRDWEHDKEGRAEVSDMQIKNVLVVGAHPDDESFGAGGIMVKLHKKGVKIHVANISNGDMGAEEEHMEDKIAQ</sequence>